<evidence type="ECO:0000256" key="3">
    <source>
        <dbReference type="ARBA" id="ARBA00022691"/>
    </source>
</evidence>
<evidence type="ECO:0000256" key="1">
    <source>
        <dbReference type="ARBA" id="ARBA00022603"/>
    </source>
</evidence>
<dbReference type="GO" id="GO:0009307">
    <property type="term" value="P:DNA restriction-modification system"/>
    <property type="evidence" value="ECO:0007669"/>
    <property type="project" value="UniProtKB-KW"/>
</dbReference>
<dbReference type="PRINTS" id="PR00105">
    <property type="entry name" value="C5METTRFRASE"/>
</dbReference>
<dbReference type="EC" id="2.1.1.37" evidence="7"/>
<dbReference type="EMBL" id="MSTR01000017">
    <property type="protein sequence ID" value="ONN40950.1"/>
    <property type="molecule type" value="Genomic_DNA"/>
</dbReference>
<reference evidence="8 9" key="1">
    <citation type="submission" date="2016-12" db="EMBL/GenBank/DDBJ databases">
        <authorList>
            <person name="Song W.-J."/>
            <person name="Kurnit D.M."/>
        </authorList>
    </citation>
    <scope>NUCLEOTIDE SEQUENCE [LARGE SCALE GENOMIC DNA]</scope>
    <source>
        <strain evidence="8 9">CGB1038-1_S1</strain>
    </source>
</reference>
<dbReference type="PANTHER" id="PTHR46098:SF1">
    <property type="entry name" value="TRNA (CYTOSINE(38)-C(5))-METHYLTRANSFERASE"/>
    <property type="match status" value="1"/>
</dbReference>
<name>A0A1V2UDD3_ENTMU</name>
<evidence type="ECO:0000256" key="5">
    <source>
        <dbReference type="PROSITE-ProRule" id="PRU01016"/>
    </source>
</evidence>
<dbReference type="Gene3D" id="3.40.50.150">
    <property type="entry name" value="Vaccinia Virus protein VP39"/>
    <property type="match status" value="1"/>
</dbReference>
<evidence type="ECO:0000256" key="7">
    <source>
        <dbReference type="RuleBase" id="RU000417"/>
    </source>
</evidence>
<evidence type="ECO:0000256" key="2">
    <source>
        <dbReference type="ARBA" id="ARBA00022679"/>
    </source>
</evidence>
<keyword evidence="1 5" id="KW-0489">Methyltransferase</keyword>
<dbReference type="Gene3D" id="3.90.120.10">
    <property type="entry name" value="DNA Methylase, subunit A, domain 2"/>
    <property type="match status" value="1"/>
</dbReference>
<dbReference type="Proteomes" id="UP000189299">
    <property type="component" value="Unassembled WGS sequence"/>
</dbReference>
<dbReference type="SUPFAM" id="SSF53335">
    <property type="entry name" value="S-adenosyl-L-methionine-dependent methyltransferases"/>
    <property type="match status" value="1"/>
</dbReference>
<proteinExistence type="inferred from homology"/>
<gene>
    <name evidence="8" type="ORF">BTN92_13950</name>
</gene>
<comment type="caution">
    <text evidence="8">The sequence shown here is derived from an EMBL/GenBank/DDBJ whole genome shotgun (WGS) entry which is preliminary data.</text>
</comment>
<evidence type="ECO:0000256" key="4">
    <source>
        <dbReference type="ARBA" id="ARBA00022747"/>
    </source>
</evidence>
<dbReference type="InterPro" id="IPR050750">
    <property type="entry name" value="C5-MTase"/>
</dbReference>
<dbReference type="REBASE" id="200403">
    <property type="entry name" value="M.Efa1038ORF13950P"/>
</dbReference>
<dbReference type="CDD" id="cd00315">
    <property type="entry name" value="Cyt_C5_DNA_methylase"/>
    <property type="match status" value="1"/>
</dbReference>
<protein>
    <recommendedName>
        <fullName evidence="7">Cytosine-specific methyltransferase</fullName>
        <ecNumber evidence="7">2.1.1.37</ecNumber>
    </recommendedName>
</protein>
<comment type="catalytic activity">
    <reaction evidence="7">
        <text>a 2'-deoxycytidine in DNA + S-adenosyl-L-methionine = a 5-methyl-2'-deoxycytidine in DNA + S-adenosyl-L-homocysteine + H(+)</text>
        <dbReference type="Rhea" id="RHEA:13681"/>
        <dbReference type="Rhea" id="RHEA-COMP:11369"/>
        <dbReference type="Rhea" id="RHEA-COMP:11370"/>
        <dbReference type="ChEBI" id="CHEBI:15378"/>
        <dbReference type="ChEBI" id="CHEBI:57856"/>
        <dbReference type="ChEBI" id="CHEBI:59789"/>
        <dbReference type="ChEBI" id="CHEBI:85452"/>
        <dbReference type="ChEBI" id="CHEBI:85454"/>
        <dbReference type="EC" id="2.1.1.37"/>
    </reaction>
</comment>
<keyword evidence="3 5" id="KW-0949">S-adenosyl-L-methionine</keyword>
<evidence type="ECO:0000313" key="9">
    <source>
        <dbReference type="Proteomes" id="UP000189299"/>
    </source>
</evidence>
<dbReference type="InterPro" id="IPR018117">
    <property type="entry name" value="C5_DNA_meth_AS"/>
</dbReference>
<dbReference type="PROSITE" id="PS51679">
    <property type="entry name" value="SAM_MT_C5"/>
    <property type="match status" value="1"/>
</dbReference>
<dbReference type="GO" id="GO:0003886">
    <property type="term" value="F:DNA (cytosine-5-)-methyltransferase activity"/>
    <property type="evidence" value="ECO:0007669"/>
    <property type="project" value="UniProtKB-EC"/>
</dbReference>
<feature type="active site" evidence="5">
    <location>
        <position position="82"/>
    </location>
</feature>
<dbReference type="GO" id="GO:0032259">
    <property type="term" value="P:methylation"/>
    <property type="evidence" value="ECO:0007669"/>
    <property type="project" value="UniProtKB-KW"/>
</dbReference>
<dbReference type="InterPro" id="IPR001525">
    <property type="entry name" value="C5_MeTfrase"/>
</dbReference>
<accession>A0A1V2UDD3</accession>
<dbReference type="PANTHER" id="PTHR46098">
    <property type="entry name" value="TRNA (CYTOSINE(38)-C(5))-METHYLTRANSFERASE"/>
    <property type="match status" value="1"/>
</dbReference>
<dbReference type="RefSeq" id="WP_077151997.1">
    <property type="nucleotide sequence ID" value="NZ_CABMMO010000017.1"/>
</dbReference>
<dbReference type="InterPro" id="IPR029063">
    <property type="entry name" value="SAM-dependent_MTases_sf"/>
</dbReference>
<sequence>MKQSKQLTFIDLFAGVGGFRMGMEKAGHKCVGFCEIDKYARQSYKAIFNTENEVEMHDITRISDDTIRGFGRVDIITGGFPCQAFSSAGKRRGFADTRGTLFFEIARFAHILRPSILFLENVKGLLNHNGGTTFETILRTLDELGYDVAWQVLNSKDFVPQNRERVFIVGHFRESGARKFLPLTGEEKSVDQESAKINIAGTTNKRNNLNTNLRERTYYTNGLMGTLTATDYKMPKQIVVGNVNPCGYGMNGQVSSTEGIAPTLTTNKGEGNKVAIPIISPDKDEVRQNGRRIKNNGEEMFTLTAQDRHGIIVEGKIDGRYRSAVSVYSPEGICSTLNTMQGGGQQPKIVVNEIRKNLDEEQNNLAQRDFQVRKLTPLECWRLQSFPDWAFLAAKFGSKQVAQRILVERMDHYNSPFEQKVSDSQLYKQAGNSVTVDVIYYIAKHFHLS</sequence>
<dbReference type="Pfam" id="PF00145">
    <property type="entry name" value="DNA_methylase"/>
    <property type="match status" value="1"/>
</dbReference>
<evidence type="ECO:0000256" key="6">
    <source>
        <dbReference type="RuleBase" id="RU000416"/>
    </source>
</evidence>
<dbReference type="OrthoDB" id="9813719at2"/>
<keyword evidence="2 5" id="KW-0808">Transferase</keyword>
<dbReference type="PROSITE" id="PS00094">
    <property type="entry name" value="C5_MTASE_1"/>
    <property type="match status" value="1"/>
</dbReference>
<keyword evidence="4" id="KW-0680">Restriction system</keyword>
<dbReference type="AlphaFoldDB" id="A0A1V2UDD3"/>
<evidence type="ECO:0000313" key="8">
    <source>
        <dbReference type="EMBL" id="ONN40950.1"/>
    </source>
</evidence>
<comment type="similarity">
    <text evidence="5 6">Belongs to the class I-like SAM-binding methyltransferase superfamily. C5-methyltransferase family.</text>
</comment>
<dbReference type="NCBIfam" id="TIGR00675">
    <property type="entry name" value="dcm"/>
    <property type="match status" value="1"/>
</dbReference>
<organism evidence="8 9">
    <name type="scientific">Enterococcus mundtii</name>
    <dbReference type="NCBI Taxonomy" id="53346"/>
    <lineage>
        <taxon>Bacteria</taxon>
        <taxon>Bacillati</taxon>
        <taxon>Bacillota</taxon>
        <taxon>Bacilli</taxon>
        <taxon>Lactobacillales</taxon>
        <taxon>Enterococcaceae</taxon>
        <taxon>Enterococcus</taxon>
    </lineage>
</organism>